<dbReference type="GO" id="GO:0006357">
    <property type="term" value="P:regulation of transcription by RNA polymerase II"/>
    <property type="evidence" value="ECO:0007669"/>
    <property type="project" value="TreeGrafter"/>
</dbReference>
<keyword evidence="6" id="KW-1185">Reference proteome</keyword>
<sequence>NNSDSLIKTIIFSDLYFLIDRFLSKGPCSTVSKVGGVFCANSIVPKRLDWKGGQHAQTYDEWTRRFSDVSDNQLLILCKHISSMLDSNFSKHCPQPETSLLQSGRNLRKISRDITWSILHNIAMINGRPMYPPHNFGKKQNWLNAVKSREFGCRRLKQLICPVQPVYGKMSMCLRVLGHLSSVYCILFDRTGTRIFTGSDDSLIKCWCAWSGRLLFTFRGHQAEICDMDISFDNSLLATGSCNKEIRVWNIQNAEPVAVLQGHSGMLTSIEFSPVTEGGRGYLISTGRDGNVCFWRWNLHNMEFSKQPVKFQERSRPGVSIMCASWSAGGRFAVAAGSDSIIHVYSILPASAEPLKLCELASHTDKVDSIWFAHHGLKFASSSYDGTAIIWNYVGSEWKPLILKEKRESDSNEVIPLSSKVRVIMVAWTYNDELIMTSHSDFTIRVWKSSTAKLLTTLKGHEDEAYCLEAHPSDWRVFLSAGHDGNIFLWDITTGDRIINFHNLLVGQGHGAVFDAKFSPTGDHIACTDSHGHLILFGYGDGSVYKKVPEEQFFHTDYRPLLHDSFGGVLDEQTQQAPNRMPPPFLVDVDGNPHPPAFQRLVPGRQQLSNDSLIPMVVAADNGVPLIMNEQPSSRQSPPANNNGNYIDIFKAFSSDAPEIQSPSTLRNTPLGLRREGELVGVRSMSSPQSYIASEADIIAFQQRQLVPLLKPAVKMKREELARATGDVEIAIYNEEKSRK</sequence>
<dbReference type="PANTHER" id="PTHR16266:SF17">
    <property type="entry name" value="BRWD3"/>
    <property type="match status" value="1"/>
</dbReference>
<dbReference type="InterPro" id="IPR057452">
    <property type="entry name" value="BRWD/PHIP_N"/>
</dbReference>
<dbReference type="Pfam" id="PF25437">
    <property type="entry name" value="BRWD1_N"/>
    <property type="match status" value="1"/>
</dbReference>
<evidence type="ECO:0000256" key="2">
    <source>
        <dbReference type="ARBA" id="ARBA00022737"/>
    </source>
</evidence>
<evidence type="ECO:0000256" key="1">
    <source>
        <dbReference type="ARBA" id="ARBA00022574"/>
    </source>
</evidence>
<feature type="domain" description="BRWD/PHIP N-terminal" evidence="4">
    <location>
        <begin position="9"/>
        <end position="85"/>
    </location>
</feature>
<dbReference type="PROSITE" id="PS50294">
    <property type="entry name" value="WD_REPEATS_REGION"/>
    <property type="match status" value="4"/>
</dbReference>
<dbReference type="Pfam" id="PF00400">
    <property type="entry name" value="WD40"/>
    <property type="match status" value="6"/>
</dbReference>
<feature type="repeat" description="WD" evidence="3">
    <location>
        <begin position="176"/>
        <end position="207"/>
    </location>
</feature>
<feature type="repeat" description="WD" evidence="3">
    <location>
        <begin position="260"/>
        <end position="295"/>
    </location>
</feature>
<keyword evidence="2" id="KW-0677">Repeat</keyword>
<dbReference type="GO" id="GO:0007010">
    <property type="term" value="P:cytoskeleton organization"/>
    <property type="evidence" value="ECO:0007669"/>
    <property type="project" value="TreeGrafter"/>
</dbReference>
<dbReference type="InterPro" id="IPR036322">
    <property type="entry name" value="WD40_repeat_dom_sf"/>
</dbReference>
<evidence type="ECO:0000256" key="3">
    <source>
        <dbReference type="PROSITE-ProRule" id="PRU00221"/>
    </source>
</evidence>
<evidence type="ECO:0000259" key="4">
    <source>
        <dbReference type="Pfam" id="PF25437"/>
    </source>
</evidence>
<dbReference type="Gene3D" id="2.130.10.10">
    <property type="entry name" value="YVTN repeat-like/Quinoprotein amine dehydrogenase"/>
    <property type="match status" value="3"/>
</dbReference>
<feature type="repeat" description="WD" evidence="3">
    <location>
        <begin position="218"/>
        <end position="259"/>
    </location>
</feature>
<dbReference type="AlphaFoldDB" id="H2ZK12"/>
<dbReference type="SMART" id="SM00320">
    <property type="entry name" value="WD40"/>
    <property type="match status" value="8"/>
</dbReference>
<evidence type="ECO:0000313" key="5">
    <source>
        <dbReference type="Ensembl" id="ENSCSAVP00000017928.1"/>
    </source>
</evidence>
<dbReference type="OMA" id="XDSSSEY"/>
<dbReference type="STRING" id="51511.ENSCSAVP00000017928"/>
<reference evidence="6" key="1">
    <citation type="submission" date="2003-08" db="EMBL/GenBank/DDBJ databases">
        <authorList>
            <person name="Birren B."/>
            <person name="Nusbaum C."/>
            <person name="Abebe A."/>
            <person name="Abouelleil A."/>
            <person name="Adekoya E."/>
            <person name="Ait-zahra M."/>
            <person name="Allen N."/>
            <person name="Allen T."/>
            <person name="An P."/>
            <person name="Anderson M."/>
            <person name="Anderson S."/>
            <person name="Arachchi H."/>
            <person name="Armbruster J."/>
            <person name="Bachantsang P."/>
            <person name="Baldwin J."/>
            <person name="Barry A."/>
            <person name="Bayul T."/>
            <person name="Blitshsteyn B."/>
            <person name="Bloom T."/>
            <person name="Blye J."/>
            <person name="Boguslavskiy L."/>
            <person name="Borowsky M."/>
            <person name="Boukhgalter B."/>
            <person name="Brunache A."/>
            <person name="Butler J."/>
            <person name="Calixte N."/>
            <person name="Calvo S."/>
            <person name="Camarata J."/>
            <person name="Campo K."/>
            <person name="Chang J."/>
            <person name="Cheshatsang Y."/>
            <person name="Citroen M."/>
            <person name="Collymore A."/>
            <person name="Considine T."/>
            <person name="Cook A."/>
            <person name="Cooke P."/>
            <person name="Corum B."/>
            <person name="Cuomo C."/>
            <person name="David R."/>
            <person name="Dawoe T."/>
            <person name="Degray S."/>
            <person name="Dodge S."/>
            <person name="Dooley K."/>
            <person name="Dorje P."/>
            <person name="Dorjee K."/>
            <person name="Dorris L."/>
            <person name="Duffey N."/>
            <person name="Dupes A."/>
            <person name="Elkins T."/>
            <person name="Engels R."/>
            <person name="Erickson J."/>
            <person name="Farina A."/>
            <person name="Faro S."/>
            <person name="Ferreira P."/>
            <person name="Fischer H."/>
            <person name="Fitzgerald M."/>
            <person name="Foley K."/>
            <person name="Gage D."/>
            <person name="Galagan J."/>
            <person name="Gearin G."/>
            <person name="Gnerre S."/>
            <person name="Gnirke A."/>
            <person name="Goyette A."/>
            <person name="Graham J."/>
            <person name="Grandbois E."/>
            <person name="Gyaltsen K."/>
            <person name="Hafez N."/>
            <person name="Hagopian D."/>
            <person name="Hagos B."/>
            <person name="Hall J."/>
            <person name="Hatcher B."/>
            <person name="Heller A."/>
            <person name="Higgins H."/>
            <person name="Honan T."/>
            <person name="Horn A."/>
            <person name="Houde N."/>
            <person name="Hughes L."/>
            <person name="Hulme W."/>
            <person name="Husby E."/>
            <person name="Iliev I."/>
            <person name="Jaffe D."/>
            <person name="Jones C."/>
            <person name="Kamal M."/>
            <person name="Kamat A."/>
            <person name="Kamvysselis M."/>
            <person name="Karlsson E."/>
            <person name="Kells C."/>
            <person name="Kieu A."/>
            <person name="Kisner P."/>
            <person name="Kodira C."/>
            <person name="Kulbokas E."/>
            <person name="Labutti K."/>
            <person name="Lama D."/>
            <person name="Landers T."/>
            <person name="Leger J."/>
            <person name="Levine S."/>
            <person name="Lewis D."/>
            <person name="Lewis T."/>
            <person name="Lindblad-toh K."/>
            <person name="Liu X."/>
            <person name="Lokyitsang T."/>
            <person name="Lokyitsang Y."/>
            <person name="Lucien O."/>
            <person name="Lui A."/>
            <person name="Ma L.J."/>
            <person name="Mabbitt R."/>
            <person name="Macdonald J."/>
            <person name="Maclean C."/>
            <person name="Major J."/>
            <person name="Manning J."/>
            <person name="Marabella R."/>
            <person name="Maru K."/>
            <person name="Matthews C."/>
            <person name="Mauceli E."/>
            <person name="Mccarthy M."/>
            <person name="Mcdonough S."/>
            <person name="Mcghee T."/>
            <person name="Meldrim J."/>
            <person name="Meneus L."/>
            <person name="Mesirov J."/>
            <person name="Mihalev A."/>
            <person name="Mihova T."/>
            <person name="Mikkelsen T."/>
            <person name="Mlenga V."/>
            <person name="Moru K."/>
            <person name="Mozes J."/>
            <person name="Mulrain L."/>
            <person name="Munson G."/>
            <person name="Naylor J."/>
            <person name="Newes C."/>
            <person name="Nguyen C."/>
            <person name="Nguyen N."/>
            <person name="Nguyen T."/>
            <person name="Nicol R."/>
            <person name="Nielsen C."/>
            <person name="Nizzari M."/>
            <person name="Norbu C."/>
            <person name="Norbu N."/>
            <person name="O'donnell P."/>
            <person name="Okoawo O."/>
            <person name="O'leary S."/>
            <person name="Omotosho B."/>
            <person name="O'neill K."/>
            <person name="Osman S."/>
            <person name="Parker S."/>
            <person name="Perrin D."/>
            <person name="Phunkhang P."/>
            <person name="Piqani B."/>
            <person name="Purcell S."/>
            <person name="Rachupka T."/>
            <person name="Ramasamy U."/>
            <person name="Rameau R."/>
            <person name="Ray V."/>
            <person name="Raymond C."/>
            <person name="Retta R."/>
            <person name="Richardson S."/>
            <person name="Rise C."/>
            <person name="Rodriguez J."/>
            <person name="Rogers J."/>
            <person name="Rogov P."/>
            <person name="Rutman M."/>
            <person name="Schupbach R."/>
            <person name="Seaman C."/>
            <person name="Settipalli S."/>
            <person name="Sharpe T."/>
            <person name="Sheridan J."/>
            <person name="Sherpa N."/>
            <person name="Shi J."/>
            <person name="Smirnov S."/>
            <person name="Smith C."/>
            <person name="Sougnez C."/>
            <person name="Spencer B."/>
            <person name="Stalker J."/>
            <person name="Stange-thomann N."/>
            <person name="Stavropoulos S."/>
            <person name="Stetson K."/>
            <person name="Stone C."/>
            <person name="Stone S."/>
            <person name="Stubbs M."/>
            <person name="Talamas J."/>
            <person name="Tchuinga P."/>
            <person name="Tenzing P."/>
            <person name="Tesfaye S."/>
            <person name="Theodore J."/>
            <person name="Thoulutsang Y."/>
            <person name="Topham K."/>
            <person name="Towey S."/>
            <person name="Tsamla T."/>
            <person name="Tsomo N."/>
            <person name="Vallee D."/>
            <person name="Vassiliev H."/>
            <person name="Venkataraman V."/>
            <person name="Vinson J."/>
            <person name="Vo A."/>
            <person name="Wade C."/>
            <person name="Wang S."/>
            <person name="Wangchuk T."/>
            <person name="Wangdi T."/>
            <person name="Whittaker C."/>
            <person name="Wilkinson J."/>
            <person name="Wu Y."/>
            <person name="Wyman D."/>
            <person name="Yadav S."/>
            <person name="Yang S."/>
            <person name="Yang X."/>
            <person name="Yeager S."/>
            <person name="Yee E."/>
            <person name="Young G."/>
            <person name="Zainoun J."/>
            <person name="Zembeck L."/>
            <person name="Zimmer A."/>
            <person name="Zody M."/>
            <person name="Lander E."/>
        </authorList>
    </citation>
    <scope>NUCLEOTIDE SEQUENCE [LARGE SCALE GENOMIC DNA]</scope>
</reference>
<dbReference type="PANTHER" id="PTHR16266">
    <property type="entry name" value="WD REPEAT DOMAIN 9"/>
    <property type="match status" value="1"/>
</dbReference>
<dbReference type="HOGENOM" id="CLU_001108_2_0_1"/>
<keyword evidence="1 3" id="KW-0853">WD repeat</keyword>
<dbReference type="PROSITE" id="PS50082">
    <property type="entry name" value="WD_REPEATS_2"/>
    <property type="match status" value="6"/>
</dbReference>
<reference evidence="5" key="2">
    <citation type="submission" date="2025-08" db="UniProtKB">
        <authorList>
            <consortium name="Ensembl"/>
        </authorList>
    </citation>
    <scope>IDENTIFICATION</scope>
</reference>
<dbReference type="InterPro" id="IPR019775">
    <property type="entry name" value="WD40_repeat_CS"/>
</dbReference>
<reference evidence="5" key="3">
    <citation type="submission" date="2025-09" db="UniProtKB">
        <authorList>
            <consortium name="Ensembl"/>
        </authorList>
    </citation>
    <scope>IDENTIFICATION</scope>
</reference>
<dbReference type="eggNOG" id="KOG0644">
    <property type="taxonomic scope" value="Eukaryota"/>
</dbReference>
<dbReference type="InParanoid" id="H2ZK12"/>
<organism evidence="5 6">
    <name type="scientific">Ciona savignyi</name>
    <name type="common">Pacific transparent sea squirt</name>
    <dbReference type="NCBI Taxonomy" id="51511"/>
    <lineage>
        <taxon>Eukaryota</taxon>
        <taxon>Metazoa</taxon>
        <taxon>Chordata</taxon>
        <taxon>Tunicata</taxon>
        <taxon>Ascidiacea</taxon>
        <taxon>Phlebobranchia</taxon>
        <taxon>Cionidae</taxon>
        <taxon>Ciona</taxon>
    </lineage>
</organism>
<name>H2ZK12_CIOSA</name>
<protein>
    <recommendedName>
        <fullName evidence="4">BRWD/PHIP N-terminal domain-containing protein</fullName>
    </recommendedName>
</protein>
<dbReference type="GeneTree" id="ENSGT00950000183107"/>
<feature type="repeat" description="WD" evidence="3">
    <location>
        <begin position="458"/>
        <end position="500"/>
    </location>
</feature>
<dbReference type="GO" id="GO:0008360">
    <property type="term" value="P:regulation of cell shape"/>
    <property type="evidence" value="ECO:0007669"/>
    <property type="project" value="TreeGrafter"/>
</dbReference>
<dbReference type="InterPro" id="IPR052060">
    <property type="entry name" value="Bromo_WD_repeat"/>
</dbReference>
<accession>H2ZK12</accession>
<proteinExistence type="predicted"/>
<dbReference type="PROSITE" id="PS00678">
    <property type="entry name" value="WD_REPEATS_1"/>
    <property type="match status" value="1"/>
</dbReference>
<dbReference type="InterPro" id="IPR001680">
    <property type="entry name" value="WD40_rpt"/>
</dbReference>
<evidence type="ECO:0000313" key="6">
    <source>
        <dbReference type="Proteomes" id="UP000007875"/>
    </source>
</evidence>
<feature type="repeat" description="WD" evidence="3">
    <location>
        <begin position="360"/>
        <end position="392"/>
    </location>
</feature>
<dbReference type="Proteomes" id="UP000007875">
    <property type="component" value="Unassembled WGS sequence"/>
</dbReference>
<dbReference type="InterPro" id="IPR015943">
    <property type="entry name" value="WD40/YVTN_repeat-like_dom_sf"/>
</dbReference>
<dbReference type="Ensembl" id="ENSCSAVT00000018122.1">
    <property type="protein sequence ID" value="ENSCSAVP00000017928.1"/>
    <property type="gene ID" value="ENSCSAVG00000010551.1"/>
</dbReference>
<feature type="repeat" description="WD" evidence="3">
    <location>
        <begin position="423"/>
        <end position="457"/>
    </location>
</feature>
<dbReference type="SUPFAM" id="SSF50978">
    <property type="entry name" value="WD40 repeat-like"/>
    <property type="match status" value="1"/>
</dbReference>
<dbReference type="CDD" id="cd00200">
    <property type="entry name" value="WD40"/>
    <property type="match status" value="1"/>
</dbReference>
<dbReference type="GO" id="GO:0005634">
    <property type="term" value="C:nucleus"/>
    <property type="evidence" value="ECO:0007669"/>
    <property type="project" value="TreeGrafter"/>
</dbReference>